<keyword evidence="2" id="KW-0413">Isomerase</keyword>
<dbReference type="SUPFAM" id="SSF51419">
    <property type="entry name" value="PLP-binding barrel"/>
    <property type="match status" value="1"/>
</dbReference>
<comment type="caution">
    <text evidence="2">The sequence shown here is derived from an EMBL/GenBank/DDBJ whole genome shotgun (WGS) entry which is preliminary data.</text>
</comment>
<sequence length="267" mass="28368">MSQQSTPPPGVEAPARIRAALSARGLCGPLAYVDLDAFDRNAAALLARTGGKPIRVASKSVRVPALLRRVLDSSRQYQGVLAFSVREAVHLASQHGLDDLLVAYPTPDARAVSAAARLVAAGRQITLMVDSEAQLPLLEAAAQAAGTRLAVCLDLDVSQDYLGLRFGMFRSPLNDVNGVLRLAERIGHSQWLRLDGLMAYEGQVAGLADAARDPRTLAIRELKRRALPAIAERRASAVAALERAGHQLRFVNAGAPAAWKAAPPKPA</sequence>
<dbReference type="Pfam" id="PF01168">
    <property type="entry name" value="Ala_racemase_N"/>
    <property type="match status" value="1"/>
</dbReference>
<dbReference type="PANTHER" id="PTHR28004">
    <property type="entry name" value="ZGC:162816-RELATED"/>
    <property type="match status" value="1"/>
</dbReference>
<dbReference type="PANTHER" id="PTHR28004:SF2">
    <property type="entry name" value="D-SERINE DEHYDRATASE"/>
    <property type="match status" value="1"/>
</dbReference>
<proteinExistence type="predicted"/>
<dbReference type="Gene3D" id="3.20.20.10">
    <property type="entry name" value="Alanine racemase"/>
    <property type="match status" value="1"/>
</dbReference>
<dbReference type="InterPro" id="IPR029066">
    <property type="entry name" value="PLP-binding_barrel"/>
</dbReference>
<feature type="domain" description="Alanine racemase N-terminal" evidence="1">
    <location>
        <begin position="33"/>
        <end position="208"/>
    </location>
</feature>
<reference evidence="3" key="1">
    <citation type="journal article" date="2019" name="Int. J. Syst. Evol. Microbiol.">
        <title>The Global Catalogue of Microorganisms (GCM) 10K type strain sequencing project: providing services to taxonomists for standard genome sequencing and annotation.</title>
        <authorList>
            <consortium name="The Broad Institute Genomics Platform"/>
            <consortium name="The Broad Institute Genome Sequencing Center for Infectious Disease"/>
            <person name="Wu L."/>
            <person name="Ma J."/>
        </authorList>
    </citation>
    <scope>NUCLEOTIDE SEQUENCE [LARGE SCALE GENOMIC DNA]</scope>
    <source>
        <strain evidence="3">CGMCC 1.15772</strain>
    </source>
</reference>
<evidence type="ECO:0000313" key="2">
    <source>
        <dbReference type="EMBL" id="MFC6592201.1"/>
    </source>
</evidence>
<protein>
    <submittedName>
        <fullName evidence="2">Alanine racemase</fullName>
        <ecNumber evidence="2">5.1.1.1</ecNumber>
    </submittedName>
</protein>
<evidence type="ECO:0000259" key="1">
    <source>
        <dbReference type="Pfam" id="PF01168"/>
    </source>
</evidence>
<dbReference type="EMBL" id="JBHSWD010000001">
    <property type="protein sequence ID" value="MFC6592201.1"/>
    <property type="molecule type" value="Genomic_DNA"/>
</dbReference>
<gene>
    <name evidence="2" type="ORF">ACFP81_09460</name>
</gene>
<keyword evidence="3" id="KW-1185">Reference proteome</keyword>
<dbReference type="InterPro" id="IPR001608">
    <property type="entry name" value="Ala_racemase_N"/>
</dbReference>
<name>A0ABW1YCZ2_9DEIO</name>
<evidence type="ECO:0000313" key="3">
    <source>
        <dbReference type="Proteomes" id="UP001596297"/>
    </source>
</evidence>
<dbReference type="InterPro" id="IPR051466">
    <property type="entry name" value="D-amino_acid_metab_enzyme"/>
</dbReference>
<organism evidence="2 3">
    <name type="scientific">Deinococcus lacus</name>
    <dbReference type="NCBI Taxonomy" id="392561"/>
    <lineage>
        <taxon>Bacteria</taxon>
        <taxon>Thermotogati</taxon>
        <taxon>Deinococcota</taxon>
        <taxon>Deinococci</taxon>
        <taxon>Deinococcales</taxon>
        <taxon>Deinococcaceae</taxon>
        <taxon>Deinococcus</taxon>
    </lineage>
</organism>
<accession>A0ABW1YCZ2</accession>
<dbReference type="GO" id="GO:0008784">
    <property type="term" value="F:alanine racemase activity"/>
    <property type="evidence" value="ECO:0007669"/>
    <property type="project" value="UniProtKB-EC"/>
</dbReference>
<dbReference type="EC" id="5.1.1.1" evidence="2"/>
<dbReference type="Proteomes" id="UP001596297">
    <property type="component" value="Unassembled WGS sequence"/>
</dbReference>
<dbReference type="RefSeq" id="WP_380083209.1">
    <property type="nucleotide sequence ID" value="NZ_JBHSWD010000001.1"/>
</dbReference>